<comment type="caution">
    <text evidence="4">The sequence shown here is derived from an EMBL/GenBank/DDBJ whole genome shotgun (WGS) entry which is preliminary data.</text>
</comment>
<dbReference type="InterPro" id="IPR015915">
    <property type="entry name" value="Kelch-typ_b-propeller"/>
</dbReference>
<evidence type="ECO:0000313" key="4">
    <source>
        <dbReference type="EMBL" id="KAG9456799.1"/>
    </source>
</evidence>
<evidence type="ECO:0000256" key="1">
    <source>
        <dbReference type="ARBA" id="ARBA00022441"/>
    </source>
</evidence>
<sequence length="632" mass="69628">MHGKTAIPTFINTGPFLFFHDFQLLHPARLQLFHLKLVDLSCFSFVLVVTSRFFPFCFDRSIGNFSDNAGCTQRENTGISLTLNGGEEFDEPYTALRSAAVIYFDRSLIYSDLILGSIKFGPRTTDMGIEEVEKEALANLQHLVTAYDEWFTIPVDGFRPSARYKHAAEVVEGKLYVTGGSRNGRHLSDIQVFDLRVLTWSVVKPHSSGNHVKLMDDGIQEVLPASSGHSLVKWDNKLLVIAGHLKEPSDFVTVRSIDMDTHDCNLVETSGKVPVARGGQSVTVVGSKLIMFGGEGKNRQLFNDLHVLDLDTLIWHEVETMQISPAPRFDHVAAVNAERYLLVFGGSSHSICFNDLHVLDLQTMEWSQPQIQGDIVTARAGHAGATLDENWYIVGGGDNRSGAPETLVLNMSKLVWSEVTSVQGRNPLASEGLSLCSATVDGEKFLVAFGGYNGNYNNEVFVLKPKPRDSSRPKIFQSPAAAAAAASVSAAYAMSTFASKSSGFVNEKSVEVIKVDESNALEAEKRKLESELSQVRFENSRLKGYLDETNSTHTELSKELLSVQGQLAAERSRCHKLEAQISEFRNQLTSLDSIEHELQVLRQQKSASEDYVDSGSPEGSGGVWRWIAGSSQ</sequence>
<evidence type="ECO:0000313" key="5">
    <source>
        <dbReference type="Proteomes" id="UP000825729"/>
    </source>
</evidence>
<dbReference type="InterPro" id="IPR006652">
    <property type="entry name" value="Kelch_1"/>
</dbReference>
<dbReference type="Pfam" id="PF24922">
    <property type="entry name" value="ACBP4_C"/>
    <property type="match status" value="1"/>
</dbReference>
<name>A0AAV7F806_ARIFI</name>
<reference evidence="4 5" key="1">
    <citation type="submission" date="2021-07" db="EMBL/GenBank/DDBJ databases">
        <title>The Aristolochia fimbriata genome: insights into angiosperm evolution, floral development and chemical biosynthesis.</title>
        <authorList>
            <person name="Jiao Y."/>
        </authorList>
    </citation>
    <scope>NUCLEOTIDE SEQUENCE [LARGE SCALE GENOMIC DNA]</scope>
    <source>
        <strain evidence="4">IBCAS-2021</strain>
        <tissue evidence="4">Leaf</tissue>
    </source>
</reference>
<dbReference type="EMBL" id="JAINDJ010000002">
    <property type="protein sequence ID" value="KAG9456799.1"/>
    <property type="molecule type" value="Genomic_DNA"/>
</dbReference>
<evidence type="ECO:0000256" key="2">
    <source>
        <dbReference type="ARBA" id="ARBA00022737"/>
    </source>
</evidence>
<keyword evidence="1" id="KW-0880">Kelch repeat</keyword>
<dbReference type="SUPFAM" id="SSF117281">
    <property type="entry name" value="Kelch motif"/>
    <property type="match status" value="2"/>
</dbReference>
<dbReference type="Gene3D" id="1.10.287.1490">
    <property type="match status" value="1"/>
</dbReference>
<keyword evidence="2" id="KW-0677">Repeat</keyword>
<gene>
    <name evidence="4" type="ORF">H6P81_001307</name>
</gene>
<dbReference type="Pfam" id="PF24681">
    <property type="entry name" value="Kelch_KLHDC2_KLHL20_DRC7"/>
    <property type="match status" value="1"/>
</dbReference>
<evidence type="ECO:0000259" key="3">
    <source>
        <dbReference type="Pfam" id="PF24922"/>
    </source>
</evidence>
<dbReference type="PANTHER" id="PTHR46093:SF5">
    <property type="entry name" value="OS02G0822800 PROTEIN"/>
    <property type="match status" value="1"/>
</dbReference>
<dbReference type="Pfam" id="PF01344">
    <property type="entry name" value="Kelch_1"/>
    <property type="match status" value="1"/>
</dbReference>
<protein>
    <recommendedName>
        <fullName evidence="3">Acyl-CoA-binding domain-containing protein</fullName>
    </recommendedName>
</protein>
<dbReference type="Gene3D" id="2.120.10.80">
    <property type="entry name" value="Kelch-type beta propeller"/>
    <property type="match status" value="2"/>
</dbReference>
<feature type="domain" description="Acyl-CoA-binding" evidence="3">
    <location>
        <begin position="517"/>
        <end position="610"/>
    </location>
</feature>
<proteinExistence type="predicted"/>
<organism evidence="4 5">
    <name type="scientific">Aristolochia fimbriata</name>
    <name type="common">White veined hardy Dutchman's pipe vine</name>
    <dbReference type="NCBI Taxonomy" id="158543"/>
    <lineage>
        <taxon>Eukaryota</taxon>
        <taxon>Viridiplantae</taxon>
        <taxon>Streptophyta</taxon>
        <taxon>Embryophyta</taxon>
        <taxon>Tracheophyta</taxon>
        <taxon>Spermatophyta</taxon>
        <taxon>Magnoliopsida</taxon>
        <taxon>Magnoliidae</taxon>
        <taxon>Piperales</taxon>
        <taxon>Aristolochiaceae</taxon>
        <taxon>Aristolochia</taxon>
    </lineage>
</organism>
<dbReference type="AlphaFoldDB" id="A0AAV7F806"/>
<dbReference type="Proteomes" id="UP000825729">
    <property type="component" value="Unassembled WGS sequence"/>
</dbReference>
<keyword evidence="5" id="KW-1185">Reference proteome</keyword>
<dbReference type="PANTHER" id="PTHR46093">
    <property type="entry name" value="ACYL-COA-BINDING DOMAIN-CONTAINING PROTEIN 5"/>
    <property type="match status" value="1"/>
</dbReference>
<dbReference type="InterPro" id="IPR056819">
    <property type="entry name" value="ACBP4-6_C"/>
</dbReference>
<accession>A0AAV7F806</accession>